<feature type="compositionally biased region" description="Acidic residues" evidence="1">
    <location>
        <begin position="44"/>
        <end position="55"/>
    </location>
</feature>
<feature type="region of interest" description="Disordered" evidence="1">
    <location>
        <begin position="33"/>
        <end position="57"/>
    </location>
</feature>
<organism evidence="2 3">
    <name type="scientific">Claviceps pusilla</name>
    <dbReference type="NCBI Taxonomy" id="123648"/>
    <lineage>
        <taxon>Eukaryota</taxon>
        <taxon>Fungi</taxon>
        <taxon>Dikarya</taxon>
        <taxon>Ascomycota</taxon>
        <taxon>Pezizomycotina</taxon>
        <taxon>Sordariomycetes</taxon>
        <taxon>Hypocreomycetidae</taxon>
        <taxon>Hypocreales</taxon>
        <taxon>Clavicipitaceae</taxon>
        <taxon>Claviceps</taxon>
    </lineage>
</organism>
<name>A0A9P7T111_9HYPO</name>
<dbReference type="AlphaFoldDB" id="A0A9P7T111"/>
<protein>
    <submittedName>
        <fullName evidence="2">Uncharacterized protein</fullName>
    </submittedName>
</protein>
<sequence length="455" mass="50477">MPLMSRSRVKTGLRAALSVNTSVCKSDFFKDSQEYGNASRDGDDVSDDDDDEEEPVVVTSPTGLRYNLEQLSDPKRAAVRDAFKELAKILLHQCRPVEDTHYVFEMIELNTRSVRIYAPSSHAGGEGGCDEDGETHRVVGSPQISCSCSRQEDEIPATIGSQSSTWGFAEEMGDPFQAIADFHLDILADDLHCHVVDPTSFSEGEPDYDGFTKVKELLASVYSKLPQDFCPRINSHLPMGEDILMETDLLLFLARSADPVTALCRSLSRRADLVLCELDASLCPTYQPSPTSPSSVDSPKSTNIDHPETYPNVAWATTHFLRIVDQIRFSIKTRNRPWKPSECHSAVQTLVHILTSVVAPTNCCGLTTGRASLYSNLIGDRTDANFVIKELDLLPEAASYFVDRLTGIAERIATLGAPDAYMKKFKRSAAQTEVLIRRCWYEASYFERGRGLETI</sequence>
<reference evidence="2" key="1">
    <citation type="journal article" date="2020" name="bioRxiv">
        <title>Whole genome comparisons of ergot fungi reveals the divergence and evolution of species within the genus Claviceps are the result of varying mechanisms driving genome evolution and host range expansion.</title>
        <authorList>
            <person name="Wyka S.A."/>
            <person name="Mondo S.J."/>
            <person name="Liu M."/>
            <person name="Dettman J."/>
            <person name="Nalam V."/>
            <person name="Broders K.D."/>
        </authorList>
    </citation>
    <scope>NUCLEOTIDE SEQUENCE</scope>
    <source>
        <strain evidence="2">CCC 602</strain>
    </source>
</reference>
<dbReference type="OrthoDB" id="5387895at2759"/>
<evidence type="ECO:0000313" key="2">
    <source>
        <dbReference type="EMBL" id="KAG6014228.1"/>
    </source>
</evidence>
<evidence type="ECO:0000256" key="1">
    <source>
        <dbReference type="SAM" id="MobiDB-lite"/>
    </source>
</evidence>
<dbReference type="Proteomes" id="UP000748025">
    <property type="component" value="Unassembled WGS sequence"/>
</dbReference>
<keyword evidence="3" id="KW-1185">Reference proteome</keyword>
<gene>
    <name evidence="2" type="ORF">E4U43_006799</name>
</gene>
<proteinExistence type="predicted"/>
<evidence type="ECO:0000313" key="3">
    <source>
        <dbReference type="Proteomes" id="UP000748025"/>
    </source>
</evidence>
<accession>A0A9P7T111</accession>
<comment type="caution">
    <text evidence="2">The sequence shown here is derived from an EMBL/GenBank/DDBJ whole genome shotgun (WGS) entry which is preliminary data.</text>
</comment>
<dbReference type="EMBL" id="SRPW01000485">
    <property type="protein sequence ID" value="KAG6014228.1"/>
    <property type="molecule type" value="Genomic_DNA"/>
</dbReference>